<protein>
    <submittedName>
        <fullName evidence="2">Uncharacterized protein</fullName>
    </submittedName>
</protein>
<feature type="transmembrane region" description="Helical" evidence="1">
    <location>
        <begin position="76"/>
        <end position="92"/>
    </location>
</feature>
<dbReference type="RefSeq" id="WP_116183279.1">
    <property type="nucleotide sequence ID" value="NZ_QTJX01000001.1"/>
</dbReference>
<reference evidence="2 3" key="1">
    <citation type="submission" date="2018-08" db="EMBL/GenBank/DDBJ databases">
        <title>Muricauda nanhaiensis sp. nov., isolated from seawater of the South China Sea.</title>
        <authorList>
            <person name="Dang Y."/>
        </authorList>
    </citation>
    <scope>NUCLEOTIDE SEQUENCE [LARGE SCALE GENOMIC DNA]</scope>
    <source>
        <strain evidence="2 3">SM1704</strain>
    </source>
</reference>
<dbReference type="OrthoDB" id="1442717at2"/>
<feature type="transmembrane region" description="Helical" evidence="1">
    <location>
        <begin position="47"/>
        <end position="69"/>
    </location>
</feature>
<dbReference type="Proteomes" id="UP000261828">
    <property type="component" value="Unassembled WGS sequence"/>
</dbReference>
<proteinExistence type="predicted"/>
<accession>A0A371JUB6</accession>
<sequence>MKSRTRILLTVLATVVGTLSLILYTTLSQDIIFKGLSFCTSTSSELAIGGMAIFGSAVVSGFIASLIVVRDNYWPHLLISLFILVKMSLLMHCDHWSGPMWFESGLHLSLLGGVWLGSYGANKFPLAPI</sequence>
<organism evidence="2 3">
    <name type="scientific">Flagellimonas nanhaiensis</name>
    <dbReference type="NCBI Taxonomy" id="2292706"/>
    <lineage>
        <taxon>Bacteria</taxon>
        <taxon>Pseudomonadati</taxon>
        <taxon>Bacteroidota</taxon>
        <taxon>Flavobacteriia</taxon>
        <taxon>Flavobacteriales</taxon>
        <taxon>Flavobacteriaceae</taxon>
        <taxon>Flagellimonas</taxon>
    </lineage>
</organism>
<evidence type="ECO:0000313" key="2">
    <source>
        <dbReference type="EMBL" id="RDY61398.1"/>
    </source>
</evidence>
<keyword evidence="1" id="KW-0812">Transmembrane</keyword>
<comment type="caution">
    <text evidence="2">The sequence shown here is derived from an EMBL/GenBank/DDBJ whole genome shotgun (WGS) entry which is preliminary data.</text>
</comment>
<gene>
    <name evidence="2" type="ORF">DX873_04355</name>
</gene>
<dbReference type="EMBL" id="QTJX01000001">
    <property type="protein sequence ID" value="RDY61398.1"/>
    <property type="molecule type" value="Genomic_DNA"/>
</dbReference>
<name>A0A371JUB6_9FLAO</name>
<evidence type="ECO:0000313" key="3">
    <source>
        <dbReference type="Proteomes" id="UP000261828"/>
    </source>
</evidence>
<feature type="transmembrane region" description="Helical" evidence="1">
    <location>
        <begin position="7"/>
        <end position="27"/>
    </location>
</feature>
<dbReference type="AlphaFoldDB" id="A0A371JUB6"/>
<keyword evidence="1" id="KW-1133">Transmembrane helix</keyword>
<keyword evidence="1" id="KW-0472">Membrane</keyword>
<keyword evidence="3" id="KW-1185">Reference proteome</keyword>
<evidence type="ECO:0000256" key="1">
    <source>
        <dbReference type="SAM" id="Phobius"/>
    </source>
</evidence>